<dbReference type="Proteomes" id="UP000815325">
    <property type="component" value="Unassembled WGS sequence"/>
</dbReference>
<sequence length="183" mass="20646">MDPASPFYQRYRVQYDEDGTTFWVTPPRLRRMNPAHKRCIVAYHTEEYRCAAIHNTTHSDICLEIGCHAGITTRIISNRCLRVVGVDTSKHIIDVAKQKHPHLQFAVMDGNDLDSAAALLQGPNQGKTGSNFVMAGNTDSSQPSFLQQQQQQQQQQERGRHPTPYSPYSRVFVDISGQVPLIP</sequence>
<reference evidence="3" key="1">
    <citation type="submission" date="2017-08" db="EMBL/GenBank/DDBJ databases">
        <authorList>
            <person name="Polle J.E."/>
            <person name="Barry K."/>
            <person name="Cushman J."/>
            <person name="Schmutz J."/>
            <person name="Tran D."/>
            <person name="Hathwaick L.T."/>
            <person name="Yim W.C."/>
            <person name="Jenkins J."/>
            <person name="Mckie-Krisberg Z.M."/>
            <person name="Prochnik S."/>
            <person name="Lindquist E."/>
            <person name="Dockter R.B."/>
            <person name="Adam C."/>
            <person name="Molina H."/>
            <person name="Bunkerborg J."/>
            <person name="Jin E."/>
            <person name="Buchheim M."/>
            <person name="Magnuson J."/>
        </authorList>
    </citation>
    <scope>NUCLEOTIDE SEQUENCE</scope>
    <source>
        <strain evidence="3">CCAP 19/18</strain>
    </source>
</reference>
<dbReference type="Gene3D" id="3.40.50.150">
    <property type="entry name" value="Vaccinia Virus protein VP39"/>
    <property type="match status" value="1"/>
</dbReference>
<comment type="caution">
    <text evidence="3">The sequence shown here is derived from an EMBL/GenBank/DDBJ whole genome shotgun (WGS) entry which is preliminary data.</text>
</comment>
<dbReference type="Pfam" id="PF13649">
    <property type="entry name" value="Methyltransf_25"/>
    <property type="match status" value="1"/>
</dbReference>
<protein>
    <recommendedName>
        <fullName evidence="2">Methyltransferase domain-containing protein</fullName>
    </recommendedName>
</protein>
<feature type="domain" description="Methyltransferase" evidence="2">
    <location>
        <begin position="63"/>
        <end position="116"/>
    </location>
</feature>
<evidence type="ECO:0000259" key="2">
    <source>
        <dbReference type="Pfam" id="PF13649"/>
    </source>
</evidence>
<proteinExistence type="predicted"/>
<accession>A0ABQ7FXB4</accession>
<gene>
    <name evidence="3" type="ORF">DUNSADRAFT_1541</name>
</gene>
<evidence type="ECO:0000256" key="1">
    <source>
        <dbReference type="SAM" id="MobiDB-lite"/>
    </source>
</evidence>
<feature type="compositionally biased region" description="Polar residues" evidence="1">
    <location>
        <begin position="127"/>
        <end position="146"/>
    </location>
</feature>
<feature type="compositionally biased region" description="Low complexity" evidence="1">
    <location>
        <begin position="147"/>
        <end position="156"/>
    </location>
</feature>
<name>A0ABQ7FXB4_DUNSA</name>
<dbReference type="InterPro" id="IPR029063">
    <property type="entry name" value="SAM-dependent_MTases_sf"/>
</dbReference>
<dbReference type="SUPFAM" id="SSF53335">
    <property type="entry name" value="S-adenosyl-L-methionine-dependent methyltransferases"/>
    <property type="match status" value="1"/>
</dbReference>
<dbReference type="InterPro" id="IPR041698">
    <property type="entry name" value="Methyltransf_25"/>
</dbReference>
<evidence type="ECO:0000313" key="3">
    <source>
        <dbReference type="EMBL" id="KAF5826999.1"/>
    </source>
</evidence>
<dbReference type="EMBL" id="MU070627">
    <property type="protein sequence ID" value="KAF5826999.1"/>
    <property type="molecule type" value="Genomic_DNA"/>
</dbReference>
<feature type="region of interest" description="Disordered" evidence="1">
    <location>
        <begin position="127"/>
        <end position="169"/>
    </location>
</feature>
<evidence type="ECO:0000313" key="4">
    <source>
        <dbReference type="Proteomes" id="UP000815325"/>
    </source>
</evidence>
<keyword evidence="4" id="KW-1185">Reference proteome</keyword>
<organism evidence="3 4">
    <name type="scientific">Dunaliella salina</name>
    <name type="common">Green alga</name>
    <name type="synonym">Protococcus salinus</name>
    <dbReference type="NCBI Taxonomy" id="3046"/>
    <lineage>
        <taxon>Eukaryota</taxon>
        <taxon>Viridiplantae</taxon>
        <taxon>Chlorophyta</taxon>
        <taxon>core chlorophytes</taxon>
        <taxon>Chlorophyceae</taxon>
        <taxon>CS clade</taxon>
        <taxon>Chlamydomonadales</taxon>
        <taxon>Dunaliellaceae</taxon>
        <taxon>Dunaliella</taxon>
    </lineage>
</organism>